<gene>
    <name evidence="16" type="ORF">SAMN06296008_10731</name>
</gene>
<dbReference type="PRINTS" id="PR01440">
    <property type="entry name" value="CELLSNTHASEB"/>
</dbReference>
<comment type="subcellular location">
    <subcellularLocation>
        <location evidence="2">Cell inner membrane</location>
        <topology evidence="2">Single-pass membrane protein</topology>
    </subcellularLocation>
</comment>
<comment type="similarity">
    <text evidence="4 15">Belongs to the AcsB/BcsB family.</text>
</comment>
<keyword evidence="8 15" id="KW-0997">Cell inner membrane</keyword>
<evidence type="ECO:0000256" key="5">
    <source>
        <dbReference type="ARBA" id="ARBA00011437"/>
    </source>
</evidence>
<organism evidence="16 17">
    <name type="scientific">Polynucleobacter kasalickyi</name>
    <dbReference type="NCBI Taxonomy" id="1938817"/>
    <lineage>
        <taxon>Bacteria</taxon>
        <taxon>Pseudomonadati</taxon>
        <taxon>Pseudomonadota</taxon>
        <taxon>Betaproteobacteria</taxon>
        <taxon>Burkholderiales</taxon>
        <taxon>Burkholderiaceae</taxon>
        <taxon>Polynucleobacter</taxon>
    </lineage>
</organism>
<evidence type="ECO:0000256" key="14">
    <source>
        <dbReference type="ARBA" id="ARBA00033444"/>
    </source>
</evidence>
<keyword evidence="10 15" id="KW-0812">Transmembrane</keyword>
<evidence type="ECO:0000256" key="4">
    <source>
        <dbReference type="ARBA" id="ARBA00010714"/>
    </source>
</evidence>
<comment type="subunit">
    <text evidence="5 15">Tightly associated with the cellulose synthase catalytic subunit.</text>
</comment>
<dbReference type="GO" id="GO:0006011">
    <property type="term" value="P:UDP-alpha-D-glucose metabolic process"/>
    <property type="evidence" value="ECO:0007669"/>
    <property type="project" value="InterPro"/>
</dbReference>
<name>A0A1W2A1R4_9BURK</name>
<evidence type="ECO:0000256" key="8">
    <source>
        <dbReference type="ARBA" id="ARBA00022519"/>
    </source>
</evidence>
<reference evidence="16 17" key="1">
    <citation type="submission" date="2017-04" db="EMBL/GenBank/DDBJ databases">
        <authorList>
            <person name="Afonso C.L."/>
            <person name="Miller P.J."/>
            <person name="Scott M.A."/>
            <person name="Spackman E."/>
            <person name="Goraichik I."/>
            <person name="Dimitrov K.M."/>
            <person name="Suarez D.L."/>
            <person name="Swayne D.E."/>
        </authorList>
    </citation>
    <scope>NUCLEOTIDE SEQUENCE [LARGE SCALE GENOMIC DNA]</scope>
    <source>
        <strain evidence="16 17">VK13</strain>
    </source>
</reference>
<dbReference type="PANTHER" id="PTHR39083:SF1">
    <property type="entry name" value="CYCLIC DI-GMP-BINDING PROTEIN"/>
    <property type="match status" value="1"/>
</dbReference>
<evidence type="ECO:0000256" key="2">
    <source>
        <dbReference type="ARBA" id="ARBA00004377"/>
    </source>
</evidence>
<dbReference type="RefSeq" id="WP_084283554.1">
    <property type="nucleotide sequence ID" value="NZ_FWXJ01000007.1"/>
</dbReference>
<keyword evidence="7 15" id="KW-1003">Cell membrane</keyword>
<dbReference type="STRING" id="1938817.SAMN06296008_10731"/>
<dbReference type="InterPro" id="IPR003920">
    <property type="entry name" value="Cell_synth_B"/>
</dbReference>
<dbReference type="Gene3D" id="2.60.120.260">
    <property type="entry name" value="Galactose-binding domain-like"/>
    <property type="match status" value="2"/>
</dbReference>
<dbReference type="UniPathway" id="UPA00694"/>
<feature type="transmembrane region" description="Helical" evidence="15">
    <location>
        <begin position="732"/>
        <end position="753"/>
    </location>
</feature>
<comment type="function">
    <text evidence="1 15">Binds the cellulose synthase activator, bis-(3'-5') cyclic diguanylic acid (c-di-GMP).</text>
</comment>
<dbReference type="EMBL" id="FWXJ01000007">
    <property type="protein sequence ID" value="SMC54580.1"/>
    <property type="molecule type" value="Genomic_DNA"/>
</dbReference>
<sequence length="764" mass="85958">MSAKFIRIVSFIQLIAFCQLSLFPLLSLAKDEPLNANPDQYISVKSPSLKDYNIPLRLLGAPTPISLKGSDDQFEIGFNFHIDELVTKAELNLAYSYSKALLNELSQIDILVNGQLIESLSVDSSQGDKVLTKVITIPAQLIADKNTIKFQFNGHYASECEDPKDSRLWAIIDNASTLKLAVNRFHLKNNLNHFPHPYVDDQSLRKGKLPFSFIGNVDRNTLEAAGVLASYFGTSEYGTHRYEALFNDIPKSGHGVLFVSDVNQLSLLGINFPEEVGILEVTNPRDPYGKLLIFNAKNGSFTKINVTNLINNVGKLDGDRINFTKAPTIAKREPYDSSAWISGKRPLKFSEIIPSSDNLGSSGYGDSRIPLAFELPPDLFGLTYKDGVDFHLKYQYTVLEKNPNAQLIIYDEKKFIKQLPLFPQVKNDSYKFLQPLLGSRANQPTTIDNNTFFNQVSFSTPVTNQVNNVQLRSYFNYDTQPVLNCNVAPEQTSLYKQNIDPNSTVDISKLSHFIKMPNLYSFSQKGFPYSVMADLSDTAIIIPSSPNQSEVTSYLNVLGFLGSTVKNPAYNMSLRLDNDFKDIEQKNLIYLGMNNESMLYKTWKIERYLSRFYSGSTQDGFTAKIKNFFNFFQADDGIHSLKNHSKAAFLVSFKSPYNSNKSVVVFASQDPANLTAITDALQEKASKGIYIKGSISEFTNKSINAADVAETYYVGKLKPFESIFWYFKNHPLTLTGLTFFALFIISLILYFALRMNVKKRVSHH</sequence>
<evidence type="ECO:0000256" key="10">
    <source>
        <dbReference type="ARBA" id="ARBA00022692"/>
    </source>
</evidence>
<proteinExistence type="inferred from homology"/>
<evidence type="ECO:0000256" key="13">
    <source>
        <dbReference type="ARBA" id="ARBA00023136"/>
    </source>
</evidence>
<accession>A0A1W2A1R4</accession>
<protein>
    <recommendedName>
        <fullName evidence="6 15">Cyclic di-GMP-binding protein</fullName>
    </recommendedName>
    <alternativeName>
        <fullName evidence="14 15">Cellulose synthase regulatory subunit</fullName>
    </alternativeName>
</protein>
<comment type="pathway">
    <text evidence="3 15">Glycan metabolism; bacterial cellulose biosynthesis.</text>
</comment>
<dbReference type="Proteomes" id="UP000192708">
    <property type="component" value="Unassembled WGS sequence"/>
</dbReference>
<evidence type="ECO:0000256" key="6">
    <source>
        <dbReference type="ARBA" id="ARBA00021844"/>
    </source>
</evidence>
<evidence type="ECO:0000313" key="16">
    <source>
        <dbReference type="EMBL" id="SMC54580.1"/>
    </source>
</evidence>
<keyword evidence="12 15" id="KW-1133">Transmembrane helix</keyword>
<evidence type="ECO:0000256" key="3">
    <source>
        <dbReference type="ARBA" id="ARBA00005186"/>
    </source>
</evidence>
<dbReference type="Pfam" id="PF03170">
    <property type="entry name" value="BcsB"/>
    <property type="match status" value="1"/>
</dbReference>
<dbReference type="InterPro" id="IPR018513">
    <property type="entry name" value="Cell_synthase_bac"/>
</dbReference>
<evidence type="ECO:0000313" key="17">
    <source>
        <dbReference type="Proteomes" id="UP000192708"/>
    </source>
</evidence>
<dbReference type="GO" id="GO:0005886">
    <property type="term" value="C:plasma membrane"/>
    <property type="evidence" value="ECO:0007669"/>
    <property type="project" value="UniProtKB-SubCell"/>
</dbReference>
<evidence type="ECO:0000256" key="1">
    <source>
        <dbReference type="ARBA" id="ARBA00002057"/>
    </source>
</evidence>
<keyword evidence="9 15" id="KW-0973">c-di-GMP</keyword>
<dbReference type="OrthoDB" id="9806702at2"/>
<evidence type="ECO:0000256" key="9">
    <source>
        <dbReference type="ARBA" id="ARBA00022636"/>
    </source>
</evidence>
<dbReference type="GO" id="GO:0030244">
    <property type="term" value="P:cellulose biosynthetic process"/>
    <property type="evidence" value="ECO:0007669"/>
    <property type="project" value="UniProtKB-KW"/>
</dbReference>
<dbReference type="AlphaFoldDB" id="A0A1W2A1R4"/>
<evidence type="ECO:0000256" key="15">
    <source>
        <dbReference type="RuleBase" id="RU365021"/>
    </source>
</evidence>
<keyword evidence="11 15" id="KW-0135">Cellulose biosynthesis</keyword>
<evidence type="ECO:0000256" key="11">
    <source>
        <dbReference type="ARBA" id="ARBA00022916"/>
    </source>
</evidence>
<dbReference type="PANTHER" id="PTHR39083">
    <property type="entry name" value="CYCLIC DI-GMP-BINDING PROTEIN"/>
    <property type="match status" value="1"/>
</dbReference>
<keyword evidence="13 15" id="KW-0472">Membrane</keyword>
<keyword evidence="17" id="KW-1185">Reference proteome</keyword>
<evidence type="ECO:0000256" key="12">
    <source>
        <dbReference type="ARBA" id="ARBA00022989"/>
    </source>
</evidence>
<evidence type="ECO:0000256" key="7">
    <source>
        <dbReference type="ARBA" id="ARBA00022475"/>
    </source>
</evidence>